<dbReference type="Proteomes" id="UP000324748">
    <property type="component" value="Unassembled WGS sequence"/>
</dbReference>
<comment type="caution">
    <text evidence="3">The sequence shown here is derived from an EMBL/GenBank/DDBJ whole genome shotgun (WGS) entry which is preliminary data.</text>
</comment>
<evidence type="ECO:0000256" key="2">
    <source>
        <dbReference type="SAM" id="SignalP"/>
    </source>
</evidence>
<gene>
    <name evidence="3" type="ORF">PGT21_032475</name>
</gene>
<feature type="chain" id="PRO_5022794005" evidence="2">
    <location>
        <begin position="28"/>
        <end position="899"/>
    </location>
</feature>
<feature type="signal peptide" evidence="2">
    <location>
        <begin position="1"/>
        <end position="27"/>
    </location>
</feature>
<dbReference type="OrthoDB" id="10371207at2759"/>
<evidence type="ECO:0000313" key="4">
    <source>
        <dbReference type="Proteomes" id="UP000324748"/>
    </source>
</evidence>
<accession>A0A5B0Q7W7</accession>
<dbReference type="AlphaFoldDB" id="A0A5B0Q7W7"/>
<feature type="compositionally biased region" description="Polar residues" evidence="1">
    <location>
        <begin position="106"/>
        <end position="119"/>
    </location>
</feature>
<organism evidence="3 4">
    <name type="scientific">Puccinia graminis f. sp. tritici</name>
    <dbReference type="NCBI Taxonomy" id="56615"/>
    <lineage>
        <taxon>Eukaryota</taxon>
        <taxon>Fungi</taxon>
        <taxon>Dikarya</taxon>
        <taxon>Basidiomycota</taxon>
        <taxon>Pucciniomycotina</taxon>
        <taxon>Pucciniomycetes</taxon>
        <taxon>Pucciniales</taxon>
        <taxon>Pucciniaceae</taxon>
        <taxon>Puccinia</taxon>
    </lineage>
</organism>
<reference evidence="3 4" key="1">
    <citation type="submission" date="2019-05" db="EMBL/GenBank/DDBJ databases">
        <title>Emergence of the Ug99 lineage of the wheat stem rust pathogen through somatic hybridization.</title>
        <authorList>
            <person name="Li F."/>
            <person name="Upadhyaya N.M."/>
            <person name="Sperschneider J."/>
            <person name="Matny O."/>
            <person name="Nguyen-Phuc H."/>
            <person name="Mago R."/>
            <person name="Raley C."/>
            <person name="Miller M.E."/>
            <person name="Silverstein K.A.T."/>
            <person name="Henningsen E."/>
            <person name="Hirsch C.D."/>
            <person name="Visser B."/>
            <person name="Pretorius Z.A."/>
            <person name="Steffenson B.J."/>
            <person name="Schwessinger B."/>
            <person name="Dodds P.N."/>
            <person name="Figueroa M."/>
        </authorList>
    </citation>
    <scope>NUCLEOTIDE SEQUENCE [LARGE SCALE GENOMIC DNA]</scope>
    <source>
        <strain evidence="3">21-0</strain>
    </source>
</reference>
<evidence type="ECO:0000256" key="1">
    <source>
        <dbReference type="SAM" id="MobiDB-lite"/>
    </source>
</evidence>
<feature type="region of interest" description="Disordered" evidence="1">
    <location>
        <begin position="162"/>
        <end position="210"/>
    </location>
</feature>
<name>A0A5B0Q7W7_PUCGR</name>
<sequence length="899" mass="101957">MAVISSFLRLTGCSLFLFAYFSPGALGNIPLPARDNELEAQVHIGLGGKRPFSSLRKSTGYQRGPFPGPEQDGFSAANTQFHSTDDMVLDESGKPEGPSSAEARPQTVSPRVSAKSQLSGKLPVPDSVESGDLGHRNLFSNIGRPIDRGQLSLEVEPRGTVIGTSLHPSASKEMNWGQKLNKKIRSKRPLKEKQDKGLPAGKRPKKESAGMGLKKILAEIHSTKPNGEQYLHSESMNNGPIEDSRRRNKFTMVNQRKRTIGRKSDLPEECVLALGVPGAPEIAAAKVNQPAKGNFINGPTTGSRQKIQVKKPRHSDKIPSLFERFVEDRNGSIYIVHTNNDVVMMRKGAQDKFWATAAMLWEDVPGRVIDEAWESGKSFASAVEKAITSQSFPAYSEQHSYMFDGASTLVPLIRPLEEFANALWCINSRILRFWGAGSGRKTYFEEQEAVQNWVLQILSADENRGTIECLDEGHHLGYISPKSTQIKESLLQYFLADETKVLFHVPSSNFEESAFEVSEKDILLIQAVKNILLHYYKTQNQGKWLKVFQADNSFLSKIAKLKFTKESTSTLDISIPSSNLMPWKSKTELISSKIRSLESELRRSMALKRFQNDIKTPGGIGSKVLLPLQLGNMKSFHMAQKDADFWASITIIKYHQQELEKEEEEFKTRLWEDQILPKLKSQLEMFPNQFESEKLIEEIEEFSNLIWQFNSRLLVFYGFESKQDYLLEQKAVQEYLLNVFERNNYWILNNHEGKTNSIPVENPEKLNKNLVIRSIISSKKYTVYISPKFFPNPNSPIEHVKISEKDCKMSEAALYLIGSYLKLSNPGKWKEVYQEDHKFLTMFSRIINAIYLRKSDESSEYKTLLRSMNLIPWKGELHEKTTQKEGIDLIIQLLSQADD</sequence>
<dbReference type="EMBL" id="VSWC01000028">
    <property type="protein sequence ID" value="KAA1109064.1"/>
    <property type="molecule type" value="Genomic_DNA"/>
</dbReference>
<protein>
    <submittedName>
        <fullName evidence="3">Uncharacterized protein</fullName>
    </submittedName>
</protein>
<proteinExistence type="predicted"/>
<keyword evidence="2" id="KW-0732">Signal</keyword>
<keyword evidence="4" id="KW-1185">Reference proteome</keyword>
<evidence type="ECO:0000313" key="3">
    <source>
        <dbReference type="EMBL" id="KAA1109064.1"/>
    </source>
</evidence>
<feature type="region of interest" description="Disordered" evidence="1">
    <location>
        <begin position="49"/>
        <end position="133"/>
    </location>
</feature>